<dbReference type="Proteomes" id="UP001182556">
    <property type="component" value="Unassembled WGS sequence"/>
</dbReference>
<reference evidence="6" key="1">
    <citation type="submission" date="2023-02" db="EMBL/GenBank/DDBJ databases">
        <title>Identification and recombinant expression of a fungal hydrolase from Papiliotrema laurentii that hydrolyzes apple cutin and clears colloidal polyester polyurethane.</title>
        <authorList>
            <consortium name="DOE Joint Genome Institute"/>
            <person name="Roman V.A."/>
            <person name="Bojanowski C."/>
            <person name="Crable B.R."/>
            <person name="Wagner D.N."/>
            <person name="Hung C.S."/>
            <person name="Nadeau L.J."/>
            <person name="Schratz L."/>
            <person name="Haridas S."/>
            <person name="Pangilinan J."/>
            <person name="Lipzen A."/>
            <person name="Na H."/>
            <person name="Yan M."/>
            <person name="Ng V."/>
            <person name="Grigoriev I.V."/>
            <person name="Spatafora J.W."/>
            <person name="Barlow D."/>
            <person name="Biffinger J."/>
            <person name="Kelley-Loughnane N."/>
            <person name="Varaljay V.A."/>
            <person name="Crookes-Goodson W.J."/>
        </authorList>
    </citation>
    <scope>NUCLEOTIDE SEQUENCE</scope>
    <source>
        <strain evidence="6">5307AH</strain>
    </source>
</reference>
<feature type="domain" description="NADP-dependent oxidoreductase" evidence="5">
    <location>
        <begin position="24"/>
        <end position="285"/>
    </location>
</feature>
<dbReference type="Pfam" id="PF00248">
    <property type="entry name" value="Aldo_ket_red"/>
    <property type="match status" value="1"/>
</dbReference>
<dbReference type="InterPro" id="IPR018170">
    <property type="entry name" value="Aldo/ket_reductase_CS"/>
</dbReference>
<feature type="binding site" evidence="3">
    <location>
        <position position="115"/>
    </location>
    <ligand>
        <name>substrate</name>
    </ligand>
</feature>
<dbReference type="CDD" id="cd19071">
    <property type="entry name" value="AKR_AKR1-5-like"/>
    <property type="match status" value="1"/>
</dbReference>
<dbReference type="InterPro" id="IPR020471">
    <property type="entry name" value="AKR"/>
</dbReference>
<dbReference type="PROSITE" id="PS00062">
    <property type="entry name" value="ALDOKETO_REDUCTASE_2"/>
    <property type="match status" value="1"/>
</dbReference>
<comment type="caution">
    <text evidence="6">The sequence shown here is derived from an EMBL/GenBank/DDBJ whole genome shotgun (WGS) entry which is preliminary data.</text>
</comment>
<evidence type="ECO:0000259" key="5">
    <source>
        <dbReference type="Pfam" id="PF00248"/>
    </source>
</evidence>
<dbReference type="InterPro" id="IPR036812">
    <property type="entry name" value="NAD(P)_OxRdtase_dom_sf"/>
</dbReference>
<dbReference type="PRINTS" id="PR00069">
    <property type="entry name" value="ALDKETRDTASE"/>
</dbReference>
<evidence type="ECO:0000256" key="4">
    <source>
        <dbReference type="PIRSR" id="PIRSR000097-3"/>
    </source>
</evidence>
<gene>
    <name evidence="6" type="ORF">DB88DRAFT_462454</name>
</gene>
<dbReference type="FunFam" id="3.20.20.100:FF:000002">
    <property type="entry name" value="2,5-diketo-D-gluconic acid reductase A"/>
    <property type="match status" value="1"/>
</dbReference>
<keyword evidence="7" id="KW-1185">Reference proteome</keyword>
<name>A0AAD9FTF6_PAPLA</name>
<dbReference type="InterPro" id="IPR023210">
    <property type="entry name" value="NADP_OxRdtase_dom"/>
</dbReference>
<dbReference type="PANTHER" id="PTHR11732">
    <property type="entry name" value="ALDO/KETO REDUCTASE"/>
    <property type="match status" value="1"/>
</dbReference>
<sequence length="313" mass="35044">MTIDLEQLPATHVKLPSGDLMPTLGLGCWQSPPEQLIPAVQHALNVGYRHIDGATIYGNEEALGEGLRRSGVDRKDVWVTTKLWNTEHRPEDVLPALKASLSKLGLEYLDLWLMHYPAANEGNEIGKIVALDISYVDTWRAMEECVELGLVRNIGVSNFSQIELEKLLANCRIRPVLHQMERHCYLPQNAFMAYHRKVGLHITAYSPLGNTNPSFADRDPLPPILDNEVIKSIAAKYGITPANVLISLQLSEGNSVLPKSVTPQRITENLRVVQLSEEDIQAIAKSCAGLRCRYCDFSHITMYKFYEGLNDDD</sequence>
<keyword evidence="1" id="KW-0560">Oxidoreductase</keyword>
<evidence type="ECO:0000313" key="6">
    <source>
        <dbReference type="EMBL" id="KAK1925979.1"/>
    </source>
</evidence>
<dbReference type="EMBL" id="JAODAN010000003">
    <property type="protein sequence ID" value="KAK1925979.1"/>
    <property type="molecule type" value="Genomic_DNA"/>
</dbReference>
<evidence type="ECO:0000313" key="7">
    <source>
        <dbReference type="Proteomes" id="UP001182556"/>
    </source>
</evidence>
<dbReference type="AlphaFoldDB" id="A0AAD9FTF6"/>
<dbReference type="GO" id="GO:0016616">
    <property type="term" value="F:oxidoreductase activity, acting on the CH-OH group of donors, NAD or NADP as acceptor"/>
    <property type="evidence" value="ECO:0007669"/>
    <property type="project" value="UniProtKB-ARBA"/>
</dbReference>
<evidence type="ECO:0000256" key="1">
    <source>
        <dbReference type="ARBA" id="ARBA00023002"/>
    </source>
</evidence>
<feature type="site" description="Lowers pKa of active site Tyr" evidence="4">
    <location>
        <position position="82"/>
    </location>
</feature>
<protein>
    <submittedName>
        <fullName evidence="6">NADP-dependent oxidoreductase domain-containing protein</fullName>
    </submittedName>
</protein>
<dbReference type="Gene3D" id="3.20.20.100">
    <property type="entry name" value="NADP-dependent oxidoreductase domain"/>
    <property type="match status" value="1"/>
</dbReference>
<proteinExistence type="predicted"/>
<organism evidence="6 7">
    <name type="scientific">Papiliotrema laurentii</name>
    <name type="common">Cryptococcus laurentii</name>
    <dbReference type="NCBI Taxonomy" id="5418"/>
    <lineage>
        <taxon>Eukaryota</taxon>
        <taxon>Fungi</taxon>
        <taxon>Dikarya</taxon>
        <taxon>Basidiomycota</taxon>
        <taxon>Agaricomycotina</taxon>
        <taxon>Tremellomycetes</taxon>
        <taxon>Tremellales</taxon>
        <taxon>Rhynchogastremaceae</taxon>
        <taxon>Papiliotrema</taxon>
    </lineage>
</organism>
<dbReference type="PROSITE" id="PS00798">
    <property type="entry name" value="ALDOKETO_REDUCTASE_1"/>
    <property type="match status" value="1"/>
</dbReference>
<evidence type="ECO:0000256" key="3">
    <source>
        <dbReference type="PIRSR" id="PIRSR000097-2"/>
    </source>
</evidence>
<dbReference type="PIRSF" id="PIRSF000097">
    <property type="entry name" value="AKR"/>
    <property type="match status" value="1"/>
</dbReference>
<feature type="active site" description="Proton donor" evidence="2">
    <location>
        <position position="57"/>
    </location>
</feature>
<accession>A0AAD9FTF6</accession>
<evidence type="ECO:0000256" key="2">
    <source>
        <dbReference type="PIRSR" id="PIRSR000097-1"/>
    </source>
</evidence>
<dbReference type="SUPFAM" id="SSF51430">
    <property type="entry name" value="NAD(P)-linked oxidoreductase"/>
    <property type="match status" value="1"/>
</dbReference>